<dbReference type="AlphaFoldDB" id="G2R9C3"/>
<organism evidence="3 4">
    <name type="scientific">Thermothielavioides terrestris (strain ATCC 38088 / NRRL 8126)</name>
    <name type="common">Thielavia terrestris</name>
    <dbReference type="NCBI Taxonomy" id="578455"/>
    <lineage>
        <taxon>Eukaryota</taxon>
        <taxon>Fungi</taxon>
        <taxon>Dikarya</taxon>
        <taxon>Ascomycota</taxon>
        <taxon>Pezizomycotina</taxon>
        <taxon>Sordariomycetes</taxon>
        <taxon>Sordariomycetidae</taxon>
        <taxon>Sordariales</taxon>
        <taxon>Chaetomiaceae</taxon>
        <taxon>Thermothielavioides</taxon>
        <taxon>Thermothielavioides terrestris</taxon>
    </lineage>
</organism>
<evidence type="ECO:0008006" key="5">
    <source>
        <dbReference type="Google" id="ProtNLM"/>
    </source>
</evidence>
<dbReference type="GeneID" id="11524231"/>
<proteinExistence type="predicted"/>
<dbReference type="HOGENOM" id="CLU_174969_1_0_1"/>
<dbReference type="RefSeq" id="XP_003655000.1">
    <property type="nucleotide sequence ID" value="XM_003654952.1"/>
</dbReference>
<sequence length="98" mass="11715">IFIDDIIIFSDITDKYTKYLETIFSLFEKRNISIILAKSYIIYPSIELLSFYVDRFGLTNIEHYIATFRNLAFLNNLKALEQYISTLGFLRYLILYYV</sequence>
<dbReference type="KEGG" id="ttt:THITE_2052832"/>
<dbReference type="EMBL" id="CP003012">
    <property type="protein sequence ID" value="AEO68664.1"/>
    <property type="molecule type" value="Genomic_DNA"/>
</dbReference>
<name>G2R9C3_THETT</name>
<reference evidence="3 4" key="1">
    <citation type="journal article" date="2011" name="Nat. Biotechnol.">
        <title>Comparative genomic analysis of the thermophilic biomass-degrading fungi Myceliophthora thermophila and Thielavia terrestris.</title>
        <authorList>
            <person name="Berka R.M."/>
            <person name="Grigoriev I.V."/>
            <person name="Otillar R."/>
            <person name="Salamov A."/>
            <person name="Grimwood J."/>
            <person name="Reid I."/>
            <person name="Ishmael N."/>
            <person name="John T."/>
            <person name="Darmond C."/>
            <person name="Moisan M.-C."/>
            <person name="Henrissat B."/>
            <person name="Coutinho P.M."/>
            <person name="Lombard V."/>
            <person name="Natvig D.O."/>
            <person name="Lindquist E."/>
            <person name="Schmutz J."/>
            <person name="Lucas S."/>
            <person name="Harris P."/>
            <person name="Powlowski J."/>
            <person name="Bellemare A."/>
            <person name="Taylor D."/>
            <person name="Butler G."/>
            <person name="de Vries R.P."/>
            <person name="Allijn I.E."/>
            <person name="van den Brink J."/>
            <person name="Ushinsky S."/>
            <person name="Storms R."/>
            <person name="Powell A.J."/>
            <person name="Paulsen I.T."/>
            <person name="Elbourne L.D.H."/>
            <person name="Baker S.E."/>
            <person name="Magnuson J."/>
            <person name="LaBoissiere S."/>
            <person name="Clutterbuck A.J."/>
            <person name="Martinez D."/>
            <person name="Wogulis M."/>
            <person name="de Leon A.L."/>
            <person name="Rey M.W."/>
            <person name="Tsang A."/>
        </authorList>
    </citation>
    <scope>NUCLEOTIDE SEQUENCE [LARGE SCALE GENOMIC DNA]</scope>
    <source>
        <strain evidence="4">ATCC 38088 / NRRL 8126</strain>
    </source>
</reference>
<evidence type="ECO:0000256" key="2">
    <source>
        <dbReference type="ARBA" id="ARBA00023128"/>
    </source>
</evidence>
<dbReference type="InterPro" id="IPR043128">
    <property type="entry name" value="Rev_trsase/Diguanyl_cyclase"/>
</dbReference>
<dbReference type="Gene3D" id="3.30.70.270">
    <property type="match status" value="1"/>
</dbReference>
<gene>
    <name evidence="3" type="ORF">THITE_2052832</name>
</gene>
<keyword evidence="2" id="KW-0496">Mitochondrion</keyword>
<dbReference type="InterPro" id="IPR043502">
    <property type="entry name" value="DNA/RNA_pol_sf"/>
</dbReference>
<dbReference type="SUPFAM" id="SSF56672">
    <property type="entry name" value="DNA/RNA polymerases"/>
    <property type="match status" value="1"/>
</dbReference>
<evidence type="ECO:0000313" key="4">
    <source>
        <dbReference type="Proteomes" id="UP000008181"/>
    </source>
</evidence>
<accession>G2R9C3</accession>
<evidence type="ECO:0000313" key="3">
    <source>
        <dbReference type="EMBL" id="AEO68664.1"/>
    </source>
</evidence>
<dbReference type="Proteomes" id="UP000008181">
    <property type="component" value="Chromosome 4"/>
</dbReference>
<protein>
    <recommendedName>
        <fullName evidence="5">Reverse transcriptase domain-containing protein</fullName>
    </recommendedName>
</protein>
<dbReference type="OrthoDB" id="5152741at2759"/>
<evidence type="ECO:0000256" key="1">
    <source>
        <dbReference type="ARBA" id="ARBA00004173"/>
    </source>
</evidence>
<comment type="subcellular location">
    <subcellularLocation>
        <location evidence="1">Mitochondrion</location>
    </subcellularLocation>
</comment>
<feature type="non-terminal residue" evidence="3">
    <location>
        <position position="1"/>
    </location>
</feature>
<dbReference type="GO" id="GO:0005739">
    <property type="term" value="C:mitochondrion"/>
    <property type="evidence" value="ECO:0007669"/>
    <property type="project" value="UniProtKB-SubCell"/>
</dbReference>
<keyword evidence="4" id="KW-1185">Reference proteome</keyword>